<organism evidence="2 3">
    <name type="scientific">Pleurostoma richardsiae</name>
    <dbReference type="NCBI Taxonomy" id="41990"/>
    <lineage>
        <taxon>Eukaryota</taxon>
        <taxon>Fungi</taxon>
        <taxon>Dikarya</taxon>
        <taxon>Ascomycota</taxon>
        <taxon>Pezizomycotina</taxon>
        <taxon>Sordariomycetes</taxon>
        <taxon>Sordariomycetidae</taxon>
        <taxon>Calosphaeriales</taxon>
        <taxon>Pleurostomataceae</taxon>
        <taxon>Pleurostoma</taxon>
    </lineage>
</organism>
<evidence type="ECO:0000256" key="1">
    <source>
        <dbReference type="SAM" id="MobiDB-lite"/>
    </source>
</evidence>
<proteinExistence type="predicted"/>
<dbReference type="InterPro" id="IPR022190">
    <property type="entry name" value="DUF3716"/>
</dbReference>
<gene>
    <name evidence="2" type="ORF">NKR23_g8399</name>
</gene>
<feature type="compositionally biased region" description="Basic and acidic residues" evidence="1">
    <location>
        <begin position="214"/>
        <end position="231"/>
    </location>
</feature>
<reference evidence="2" key="1">
    <citation type="submission" date="2022-07" db="EMBL/GenBank/DDBJ databases">
        <title>Fungi with potential for degradation of polypropylene.</title>
        <authorList>
            <person name="Gostincar C."/>
        </authorList>
    </citation>
    <scope>NUCLEOTIDE SEQUENCE</scope>
    <source>
        <strain evidence="2">EXF-13308</strain>
    </source>
</reference>
<feature type="compositionally biased region" description="Polar residues" evidence="1">
    <location>
        <begin position="484"/>
        <end position="500"/>
    </location>
</feature>
<evidence type="ECO:0000313" key="2">
    <source>
        <dbReference type="EMBL" id="KAJ9138705.1"/>
    </source>
</evidence>
<dbReference type="Proteomes" id="UP001174694">
    <property type="component" value="Unassembled WGS sequence"/>
</dbReference>
<feature type="compositionally biased region" description="Polar residues" evidence="1">
    <location>
        <begin position="178"/>
        <end position="189"/>
    </location>
</feature>
<feature type="region of interest" description="Disordered" evidence="1">
    <location>
        <begin position="478"/>
        <end position="500"/>
    </location>
</feature>
<name>A0AA38RJ25_9PEZI</name>
<accession>A0AA38RJ25</accession>
<keyword evidence="3" id="KW-1185">Reference proteome</keyword>
<dbReference type="AlphaFoldDB" id="A0AA38RJ25"/>
<dbReference type="Pfam" id="PF12511">
    <property type="entry name" value="DUF3716"/>
    <property type="match status" value="1"/>
</dbReference>
<feature type="compositionally biased region" description="Polar residues" evidence="1">
    <location>
        <begin position="10"/>
        <end position="22"/>
    </location>
</feature>
<evidence type="ECO:0000313" key="3">
    <source>
        <dbReference type="Proteomes" id="UP001174694"/>
    </source>
</evidence>
<feature type="region of interest" description="Disordered" evidence="1">
    <location>
        <begin position="1"/>
        <end position="261"/>
    </location>
</feature>
<feature type="compositionally biased region" description="Polar residues" evidence="1">
    <location>
        <begin position="38"/>
        <end position="49"/>
    </location>
</feature>
<feature type="compositionally biased region" description="Basic and acidic residues" evidence="1">
    <location>
        <begin position="132"/>
        <end position="150"/>
    </location>
</feature>
<protein>
    <submittedName>
        <fullName evidence="2">Uncharacterized protein</fullName>
    </submittedName>
</protein>
<feature type="compositionally biased region" description="Basic and acidic residues" evidence="1">
    <location>
        <begin position="52"/>
        <end position="66"/>
    </location>
</feature>
<sequence>MSFDSAWSEPESTSASFHQSASPGLITSDIAPLANGTVKPNVSSSQPASVSKGHDKGVSGGAHRDPPPPSQNGASPARVSSRPRPSVTYNLKELKRMSMSHDPVTETADDRGEKRRRTVAGYEVANGARPEASPRQEPKSTFQKRSEVSKARWASGLMQKALETRRRIREQKALATGAQKTASGTSDAQTVLPDQPSSETSSYEDSSSDELHEDDQSIKEGRSNHTRKQTEQWDDNDPVAIELASPGRPYRNHRDESGKLVPSHGALIPHGYRMMTVPGYPWVCPVRSCRMLFRELSQMGHHWVGGHRTCLLNDNGDGTLSVVGKYDNAGHTAPAIVISKRPLDPKEPLMAAPQFPDNDRVSESHQMEDVLNSIEPLNGESALTVIRQAGEMWKYVRKFLTKYKEMPNSDQIKNLLPLPRVREIVWNKEQSFIDKHNKDITSLLVQLTGDEAPEPCTRCQQRRGPYIGCVVMTSKQQQRKESTVDSSHTSNAGESSLISQGDLQRATPNVVLEMEQWERGPGKVISNSSSQWEVDHVAFSKPFLSAGHEIQVCPEASFKVQTIRSGMTHRFDPSDDTTRLCSIASGKLKVKIEGEDEFVLGPHGMFKVKHDVGCTVENQLYLDVIMHITTIKSWL</sequence>
<comment type="caution">
    <text evidence="2">The sequence shown here is derived from an EMBL/GenBank/DDBJ whole genome shotgun (WGS) entry which is preliminary data.</text>
</comment>
<feature type="compositionally biased region" description="Low complexity" evidence="1">
    <location>
        <begin position="74"/>
        <end position="87"/>
    </location>
</feature>
<dbReference type="EMBL" id="JANBVO010000029">
    <property type="protein sequence ID" value="KAJ9138705.1"/>
    <property type="molecule type" value="Genomic_DNA"/>
</dbReference>